<reference evidence="1" key="1">
    <citation type="journal article" date="2021" name="Front. Microbiol.">
        <title>Comprehensive Comparative Genomics and Phenotyping of Methylobacterium Species.</title>
        <authorList>
            <person name="Alessa O."/>
            <person name="Ogura Y."/>
            <person name="Fujitani Y."/>
            <person name="Takami H."/>
            <person name="Hayashi T."/>
            <person name="Sahin N."/>
            <person name="Tani A."/>
        </authorList>
    </citation>
    <scope>NUCLEOTIDE SEQUENCE</scope>
    <source>
        <strain evidence="1">DSM 17168</strain>
    </source>
</reference>
<accession>A0ABQ4S4V4</accession>
<comment type="caution">
    <text evidence="1">The sequence shown here is derived from an EMBL/GenBank/DDBJ whole genome shotgun (WGS) entry which is preliminary data.</text>
</comment>
<evidence type="ECO:0008006" key="3">
    <source>
        <dbReference type="Google" id="ProtNLM"/>
    </source>
</evidence>
<dbReference type="RefSeq" id="WP_238233069.1">
    <property type="nucleotide sequence ID" value="NZ_BPQQ01000001.1"/>
</dbReference>
<proteinExistence type="predicted"/>
<evidence type="ECO:0000313" key="1">
    <source>
        <dbReference type="EMBL" id="GJD98111.1"/>
    </source>
</evidence>
<keyword evidence="2" id="KW-1185">Reference proteome</keyword>
<reference evidence="1" key="2">
    <citation type="submission" date="2021-08" db="EMBL/GenBank/DDBJ databases">
        <authorList>
            <person name="Tani A."/>
            <person name="Ola A."/>
            <person name="Ogura Y."/>
            <person name="Katsura K."/>
            <person name="Hayashi T."/>
        </authorList>
    </citation>
    <scope>NUCLEOTIDE SEQUENCE</scope>
    <source>
        <strain evidence="1">DSM 17168</strain>
    </source>
</reference>
<dbReference type="PANTHER" id="PTHR30024:SF2">
    <property type="entry name" value="ABC TRANSPORTER SUBSTRATE-BINDING PROTEIN"/>
    <property type="match status" value="1"/>
</dbReference>
<dbReference type="SUPFAM" id="SSF53850">
    <property type="entry name" value="Periplasmic binding protein-like II"/>
    <property type="match status" value="1"/>
</dbReference>
<protein>
    <recommendedName>
        <fullName evidence="3">ABC transporter substrate-binding protein</fullName>
    </recommendedName>
</protein>
<dbReference type="Proteomes" id="UP001055153">
    <property type="component" value="Unassembled WGS sequence"/>
</dbReference>
<evidence type="ECO:0000313" key="2">
    <source>
        <dbReference type="Proteomes" id="UP001055153"/>
    </source>
</evidence>
<dbReference type="EMBL" id="BPQQ01000001">
    <property type="protein sequence ID" value="GJD98111.1"/>
    <property type="molecule type" value="Genomic_DNA"/>
</dbReference>
<dbReference type="PANTHER" id="PTHR30024">
    <property type="entry name" value="ALIPHATIC SULFONATES-BINDING PROTEIN-RELATED"/>
    <property type="match status" value="1"/>
</dbReference>
<name>A0ABQ4S4V4_9HYPH</name>
<sequence length="336" mass="36419">MLNRRTWLAGAAACAALAPRRAGAQAKSEITISRQPGILYMPIHVIEKRRLIEKHAEALGQPGVATKWLSFSNGGAQQDALLSGGVDIINTGTGQLLLLWDRTRGGVRGIVATTAQPLVLVSRDPRVKSLKDFAQGDRIAVPTVRVSTQAILLQMGAAEAFGPDQWGRLDPLTVQLGHPDAFVAMKNPNHEVRNHFAAPPFHHYELKTVPGAHVVANSADIIGGPLSQGQFFTTTRFAAANPVVIRAVRAAAEEAKAFIETNTREAVEIYREVTTDKTPAEDLLDLLAQPGMMEWNLYPQGTMKFAAHLHRTGALKTLPGSWKDYYLPVAHDLPGS</sequence>
<dbReference type="Gene3D" id="3.40.190.10">
    <property type="entry name" value="Periplasmic binding protein-like II"/>
    <property type="match status" value="2"/>
</dbReference>
<organism evidence="1 2">
    <name type="scientific">Methylobacterium isbiliense</name>
    <dbReference type="NCBI Taxonomy" id="315478"/>
    <lineage>
        <taxon>Bacteria</taxon>
        <taxon>Pseudomonadati</taxon>
        <taxon>Pseudomonadota</taxon>
        <taxon>Alphaproteobacteria</taxon>
        <taxon>Hyphomicrobiales</taxon>
        <taxon>Methylobacteriaceae</taxon>
        <taxon>Methylobacterium</taxon>
    </lineage>
</organism>
<gene>
    <name evidence="1" type="ORF">GMJLKIPL_0018</name>
</gene>